<dbReference type="AlphaFoldDB" id="A0A229UK47"/>
<proteinExistence type="predicted"/>
<evidence type="ECO:0000313" key="2">
    <source>
        <dbReference type="Proteomes" id="UP000215509"/>
    </source>
</evidence>
<keyword evidence="2" id="KW-1185">Reference proteome</keyword>
<reference evidence="1 2" key="1">
    <citation type="submission" date="2017-07" db="EMBL/GenBank/DDBJ databases">
        <title>Genome sequencing and assembly of Paenibacillus rigui.</title>
        <authorList>
            <person name="Mayilraj S."/>
        </authorList>
    </citation>
    <scope>NUCLEOTIDE SEQUENCE [LARGE SCALE GENOMIC DNA]</scope>
    <source>
        <strain evidence="1 2">JCM 16352</strain>
    </source>
</reference>
<comment type="caution">
    <text evidence="1">The sequence shown here is derived from an EMBL/GenBank/DDBJ whole genome shotgun (WGS) entry which is preliminary data.</text>
</comment>
<evidence type="ECO:0000313" key="1">
    <source>
        <dbReference type="EMBL" id="OXM83674.1"/>
    </source>
</evidence>
<accession>A0A229UK47</accession>
<dbReference type="EMBL" id="NMQW01000039">
    <property type="protein sequence ID" value="OXM83674.1"/>
    <property type="molecule type" value="Genomic_DNA"/>
</dbReference>
<organism evidence="1 2">
    <name type="scientific">Paenibacillus rigui</name>
    <dbReference type="NCBI Taxonomy" id="554312"/>
    <lineage>
        <taxon>Bacteria</taxon>
        <taxon>Bacillati</taxon>
        <taxon>Bacillota</taxon>
        <taxon>Bacilli</taxon>
        <taxon>Bacillales</taxon>
        <taxon>Paenibacillaceae</taxon>
        <taxon>Paenibacillus</taxon>
    </lineage>
</organism>
<protein>
    <submittedName>
        <fullName evidence="1">Uncharacterized protein</fullName>
    </submittedName>
</protein>
<dbReference type="Proteomes" id="UP000215509">
    <property type="component" value="Unassembled WGS sequence"/>
</dbReference>
<gene>
    <name evidence="1" type="ORF">CF651_24025</name>
</gene>
<sequence>MKECTIEGCSQPVKARGLCSTHHQRMLRNGCPHTIRKKMKKEPKQCQWVNCQAPSVSKGFCSRHYYVYRTTHLDNHNAVQ</sequence>
<name>A0A229UK47_9BACL</name>
<dbReference type="OrthoDB" id="2971046at2"/>